<dbReference type="InterPro" id="IPR015943">
    <property type="entry name" value="WD40/YVTN_repeat-like_dom_sf"/>
</dbReference>
<proteinExistence type="predicted"/>
<evidence type="ECO:0000313" key="4">
    <source>
        <dbReference type="Proteomes" id="UP000824267"/>
    </source>
</evidence>
<protein>
    <submittedName>
        <fullName evidence="3">T9SS type A sorting domain-containing protein</fullName>
    </submittedName>
</protein>
<feature type="signal peptide" evidence="1">
    <location>
        <begin position="1"/>
        <end position="24"/>
    </location>
</feature>
<organism evidence="3 4">
    <name type="scientific">Candidatus Onthomorpha intestinigallinarum</name>
    <dbReference type="NCBI Taxonomy" id="2840880"/>
    <lineage>
        <taxon>Bacteria</taxon>
        <taxon>Pseudomonadati</taxon>
        <taxon>Bacteroidota</taxon>
        <taxon>Bacteroidia</taxon>
        <taxon>Bacteroidales</taxon>
        <taxon>Candidatus Onthomorpha</taxon>
    </lineage>
</organism>
<evidence type="ECO:0000313" key="3">
    <source>
        <dbReference type="EMBL" id="HIW86646.1"/>
    </source>
</evidence>
<reference evidence="3" key="1">
    <citation type="journal article" date="2021" name="PeerJ">
        <title>Extensive microbial diversity within the chicken gut microbiome revealed by metagenomics and culture.</title>
        <authorList>
            <person name="Gilroy R."/>
            <person name="Ravi A."/>
            <person name="Getino M."/>
            <person name="Pursley I."/>
            <person name="Horton D.L."/>
            <person name="Alikhan N.F."/>
            <person name="Baker D."/>
            <person name="Gharbi K."/>
            <person name="Hall N."/>
            <person name="Watson M."/>
            <person name="Adriaenssens E.M."/>
            <person name="Foster-Nyarko E."/>
            <person name="Jarju S."/>
            <person name="Secka A."/>
            <person name="Antonio M."/>
            <person name="Oren A."/>
            <person name="Chaudhuri R.R."/>
            <person name="La Ragione R."/>
            <person name="Hildebrand F."/>
            <person name="Pallen M.J."/>
        </authorList>
    </citation>
    <scope>NUCLEOTIDE SEQUENCE</scope>
    <source>
        <strain evidence="3">Gambia16-930</strain>
    </source>
</reference>
<name>A0A9D1RE98_9BACT</name>
<dbReference type="SUPFAM" id="SSF110296">
    <property type="entry name" value="Oligoxyloglucan reducing end-specific cellobiohydrolase"/>
    <property type="match status" value="1"/>
</dbReference>
<dbReference type="InterPro" id="IPR026444">
    <property type="entry name" value="Secre_tail"/>
</dbReference>
<comment type="caution">
    <text evidence="3">The sequence shown here is derived from an EMBL/GenBank/DDBJ whole genome shotgun (WGS) entry which is preliminary data.</text>
</comment>
<gene>
    <name evidence="3" type="ORF">IAC47_00005</name>
</gene>
<dbReference type="Pfam" id="PF18962">
    <property type="entry name" value="Por_Secre_tail"/>
    <property type="match status" value="1"/>
</dbReference>
<dbReference type="Gene3D" id="2.130.10.10">
    <property type="entry name" value="YVTN repeat-like/Quinoprotein amine dehydrogenase"/>
    <property type="match status" value="1"/>
</dbReference>
<feature type="domain" description="Secretion system C-terminal sorting" evidence="2">
    <location>
        <begin position="989"/>
        <end position="1066"/>
    </location>
</feature>
<dbReference type="Proteomes" id="UP000824267">
    <property type="component" value="Unassembled WGS sequence"/>
</dbReference>
<dbReference type="AlphaFoldDB" id="A0A9D1RE98"/>
<sequence length="1067" mass="116373">MKSRKLLLSLAVFFLVGIFVPTYASPVLGTEGEEENPVKEGWTSIGPNNVSGRVRSIIFDKFNEGVMYAGGVGGGLFISVNDGLNWREIPLGQGQTSGYAVTSIAQDDEGVIYVGTGEGFYAEEGNATGLSHLKTGLAGTGVYKMQLGAQGKEWAAAFSTDEQKYEYATSLVMNRLEATVPVLYDLTSEWTYINDMLCVGNTVYAATQMGGLKYSKDGGATWSAVSVGGSTMFNVTDIKVSKNGKVAIVYKNGTEARIAMRAEGDAEVFNDIFSKSLVADYTENDMINRIELAFGIKNPNVMVAFVYAYKMTGEGGYMVDGSIYRTADCQAENITWEKASPSSFYAGYDFNTSMSIAVNDLGEREYIYAASAVLQRGFDANNSPIYYWEQQTSYLDPFTSGIYVAPNIHCILFDENPQTAEDSLRIYLATDAGIFMYGTDPVTQFTQWHFRNKGLTSSQYYSVAAAADGSVVAAGQSNAISYIPTPSQDGLKSAETIWSPNSDGYSSYIISNLSSLIESQSGTAVEASAIHMTSPSVRKPFVLSRPNTIVARTYSDGNDYTTVNDQTWTFSGANPLTLMHANVVSGATNAPFVTPMAYWESFDAHDISKDSVYVVLDSTVVLRNGDRTRAYRTGAYLYDGDSVVVQSNTLGYPFFYEFTKEQYGEVDRGGEMVLDFFPTQDTAVLVVDPVQTRLYLSGAIGTFVCPEIMNFTKTYTSGMHYPDIIGWAKLCRGADSTISLTRPFHVLAPSPDGDALLVTIDVKASQGTPGQTKLLRISGINSIDYSISQCTNGDVDRVTTDTLATFDRTISSIVFDKKDNNSVIITFSDYSANTSNVMRSTNIMAPAGDVVFENIPLTDNNSKPVFASLIECMNPNNTSCAYIGSDDGIYKTENYKAAQVVWVKEDNVPNVPVYDLYQQTANRPKIQFKTYLSNNVTENVFEATKYPGAIYAASYGKGLFMNMDNLVEGLPEVGLTDVKQQAGQTSIRLYPNPAANRTTLNYTLSSSSRVTLNIFDMNGRLISTMDKGNQSAGSYAQIIDLNSLSKGVYMIQILTSNSVETAKLIVQ</sequence>
<accession>A0A9D1RE98</accession>
<reference evidence="3" key="2">
    <citation type="submission" date="2021-04" db="EMBL/GenBank/DDBJ databases">
        <authorList>
            <person name="Gilroy R."/>
        </authorList>
    </citation>
    <scope>NUCLEOTIDE SEQUENCE</scope>
    <source>
        <strain evidence="3">Gambia16-930</strain>
    </source>
</reference>
<keyword evidence="1" id="KW-0732">Signal</keyword>
<dbReference type="Gene3D" id="2.60.40.4070">
    <property type="match status" value="1"/>
</dbReference>
<evidence type="ECO:0000259" key="2">
    <source>
        <dbReference type="Pfam" id="PF18962"/>
    </source>
</evidence>
<dbReference type="NCBIfam" id="TIGR04183">
    <property type="entry name" value="Por_Secre_tail"/>
    <property type="match status" value="1"/>
</dbReference>
<evidence type="ECO:0000256" key="1">
    <source>
        <dbReference type="SAM" id="SignalP"/>
    </source>
</evidence>
<dbReference type="EMBL" id="DXGG01000001">
    <property type="protein sequence ID" value="HIW86646.1"/>
    <property type="molecule type" value="Genomic_DNA"/>
</dbReference>
<feature type="chain" id="PRO_5038723344" evidence="1">
    <location>
        <begin position="25"/>
        <end position="1067"/>
    </location>
</feature>